<feature type="transmembrane region" description="Helical" evidence="1">
    <location>
        <begin position="223"/>
        <end position="247"/>
    </location>
</feature>
<keyword evidence="1" id="KW-0997">Cell inner membrane</keyword>
<keyword evidence="1" id="KW-1003">Cell membrane</keyword>
<dbReference type="PANTHER" id="PTHR30188">
    <property type="entry name" value="ABC TRANSPORTER PERMEASE PROTEIN-RELATED"/>
    <property type="match status" value="1"/>
</dbReference>
<protein>
    <submittedName>
        <fullName evidence="2">ABC transporter permease</fullName>
    </submittedName>
</protein>
<geneLocation type="plasmid" evidence="2">
    <name>pJB37</name>
</geneLocation>
<comment type="subcellular location">
    <subcellularLocation>
        <location evidence="1">Cell inner membrane</location>
        <topology evidence="1">Multi-pass membrane protein</topology>
    </subcellularLocation>
</comment>
<reference evidence="2" key="1">
    <citation type="submission" date="2017-01" db="EMBL/GenBank/DDBJ databases">
        <title>Complete nucleotide sequence of an IncP-2 blaVIM-2-harboring megaplasmid from Pseudomonas aeruginosa.</title>
        <authorList>
            <person name="Botelho J."/>
            <person name="Grosso F."/>
            <person name="Mabrouk A."/>
            <person name="Peixe L."/>
        </authorList>
    </citation>
    <scope>NUCLEOTIDE SEQUENCE</scope>
    <source>
        <strain evidence="2">FFUP_PS_37</strain>
        <plasmid evidence="2">pJB37</plasmid>
    </source>
</reference>
<sequence>MHRAHRQRLAGHAAMSNASQAWLRQDAMVGGDHKWLAGGDWTIEHYASLAKSVSAARISHAEGYATPLLDWTQVQRLDTAGAALLVEILGPDSILDRPEAAPNLSSDRLALMRALAAAATDQQKTEKAAVSGNPLLRGLGRIGLTLEQGCRACLGLAGFVGQIIETWSRTVRHPRRWRATSVIAQIQRSAVDAIPIVALLSFMVGMVVAFLGATVLANFGASIFSVHLVAFSFMREFGVLLPAILIAGRTASAYTAQIGSMKANEEIDALRSNALDPIELLVLPRVLALLVSLPLLTLVGILAGIAGGATVCALSLEIPPAQFLAIVQEKIEVRHFLVGMSKSPLFAVMIAAIGCHEGFKVAGSAESVGDHTTSSVVQSIFMVILIDAIAALFFMEMGW</sequence>
<dbReference type="Pfam" id="PF02405">
    <property type="entry name" value="MlaE"/>
    <property type="match status" value="1"/>
</dbReference>
<feature type="transmembrane region" description="Helical" evidence="1">
    <location>
        <begin position="196"/>
        <end position="217"/>
    </location>
</feature>
<feature type="transmembrane region" description="Helical" evidence="1">
    <location>
        <begin position="286"/>
        <end position="316"/>
    </location>
</feature>
<keyword evidence="2" id="KW-0614">Plasmid</keyword>
<dbReference type="GO" id="GO:0043190">
    <property type="term" value="C:ATP-binding cassette (ABC) transporter complex"/>
    <property type="evidence" value="ECO:0007669"/>
    <property type="project" value="InterPro"/>
</dbReference>
<organism evidence="2">
    <name type="scientific">Pseudomonas aeruginosa</name>
    <dbReference type="NCBI Taxonomy" id="287"/>
    <lineage>
        <taxon>Bacteria</taxon>
        <taxon>Pseudomonadati</taxon>
        <taxon>Pseudomonadota</taxon>
        <taxon>Gammaproteobacteria</taxon>
        <taxon>Pseudomonadales</taxon>
        <taxon>Pseudomonadaceae</taxon>
        <taxon>Pseudomonas</taxon>
    </lineage>
</organism>
<dbReference type="InterPro" id="IPR003453">
    <property type="entry name" value="ABC_MlaE_roteobac"/>
</dbReference>
<accession>A0A1V0M6R9</accession>
<evidence type="ECO:0000313" key="2">
    <source>
        <dbReference type="EMBL" id="ARD70588.1"/>
    </source>
</evidence>
<dbReference type="PANTHER" id="PTHR30188:SF3">
    <property type="entry name" value="ABC TRANSPORTER PERMEASE"/>
    <property type="match status" value="1"/>
</dbReference>
<dbReference type="AlphaFoldDB" id="A0A1V0M6R9"/>
<feature type="transmembrane region" description="Helical" evidence="1">
    <location>
        <begin position="376"/>
        <end position="395"/>
    </location>
</feature>
<name>A0A1V0M6R9_PSEAI</name>
<evidence type="ECO:0000256" key="1">
    <source>
        <dbReference type="RuleBase" id="RU362044"/>
    </source>
</evidence>
<dbReference type="InterPro" id="IPR030802">
    <property type="entry name" value="Permease_MalE"/>
</dbReference>
<comment type="similarity">
    <text evidence="1">Belongs to the MlaE permease family.</text>
</comment>
<dbReference type="EMBL" id="KY494864">
    <property type="protein sequence ID" value="ARD70588.1"/>
    <property type="molecule type" value="Genomic_DNA"/>
</dbReference>
<keyword evidence="1" id="KW-0812">Transmembrane</keyword>
<comment type="caution">
    <text evidence="1">Lacks conserved residue(s) required for the propagation of feature annotation.</text>
</comment>
<keyword evidence="1" id="KW-0472">Membrane</keyword>
<dbReference type="GO" id="GO:0005548">
    <property type="term" value="F:phospholipid transporter activity"/>
    <property type="evidence" value="ECO:0007669"/>
    <property type="project" value="TreeGrafter"/>
</dbReference>
<keyword evidence="1" id="KW-1133">Transmembrane helix</keyword>
<proteinExistence type="inferred from homology"/>
<dbReference type="NCBIfam" id="TIGR00056">
    <property type="entry name" value="MlaE family lipid ABC transporter permease subunit"/>
    <property type="match status" value="1"/>
</dbReference>